<gene>
    <name evidence="2" type="ORF">PVT71_05685</name>
</gene>
<sequence>MTVPDAELLRVSEVLRDRALARFRRDLEAEARLGAERERIDALRRAALAEAGAFGAHQITGMSGLWQGELLRRRAAIQLGIAEARARQGYSGAAARADFSRDAAARALAEAARAARAAKRLAAEERALEELAVLRLWLSGDRG</sequence>
<dbReference type="AlphaFoldDB" id="A0AAU8AIQ1"/>
<organism evidence="2">
    <name type="scientific">Alloyangia sp. H15</name>
    <dbReference type="NCBI Taxonomy" id="3029062"/>
    <lineage>
        <taxon>Bacteria</taxon>
        <taxon>Pseudomonadati</taxon>
        <taxon>Pseudomonadota</taxon>
        <taxon>Alphaproteobacteria</taxon>
        <taxon>Rhodobacterales</taxon>
        <taxon>Roseobacteraceae</taxon>
        <taxon>Alloyangia</taxon>
    </lineage>
</organism>
<evidence type="ECO:0000256" key="1">
    <source>
        <dbReference type="SAM" id="Coils"/>
    </source>
</evidence>
<name>A0AAU8AIQ1_9RHOB</name>
<keyword evidence="1" id="KW-0175">Coiled coil</keyword>
<accession>A0AAU8AIQ1</accession>
<protein>
    <recommendedName>
        <fullName evidence="3">Flagellar FliJ protein</fullName>
    </recommendedName>
</protein>
<proteinExistence type="predicted"/>
<dbReference type="EMBL" id="CP123384">
    <property type="protein sequence ID" value="XCC94709.1"/>
    <property type="molecule type" value="Genomic_DNA"/>
</dbReference>
<feature type="coiled-coil region" evidence="1">
    <location>
        <begin position="104"/>
        <end position="134"/>
    </location>
</feature>
<dbReference type="RefSeq" id="WP_353473536.1">
    <property type="nucleotide sequence ID" value="NZ_CP123384.1"/>
</dbReference>
<evidence type="ECO:0000313" key="2">
    <source>
        <dbReference type="EMBL" id="XCC94709.1"/>
    </source>
</evidence>
<evidence type="ECO:0008006" key="3">
    <source>
        <dbReference type="Google" id="ProtNLM"/>
    </source>
</evidence>
<reference evidence="2" key="1">
    <citation type="submission" date="2023-02" db="EMBL/GenBank/DDBJ databases">
        <title>Description and genomic characterization of Salipiger bruguierae sp. nov., isolated from the sediment of mangrove plant Bruguiera sexangula.</title>
        <authorList>
            <person name="Long M."/>
        </authorList>
    </citation>
    <scope>NUCLEOTIDE SEQUENCE</scope>
    <source>
        <strain evidence="2">H15</strain>
    </source>
</reference>